<dbReference type="InterPro" id="IPR013317">
    <property type="entry name" value="DnaA_dom"/>
</dbReference>
<dbReference type="GO" id="GO:0006270">
    <property type="term" value="P:DNA replication initiation"/>
    <property type="evidence" value="ECO:0007669"/>
    <property type="project" value="TreeGrafter"/>
</dbReference>
<dbReference type="NCBIfam" id="TIGR03420">
    <property type="entry name" value="DnaA_homol_Hda"/>
    <property type="match status" value="1"/>
</dbReference>
<name>A0A432Y168_9GAMM</name>
<proteinExistence type="predicted"/>
<dbReference type="Gene3D" id="1.10.8.60">
    <property type="match status" value="1"/>
</dbReference>
<dbReference type="InterPro" id="IPR055199">
    <property type="entry name" value="Hda_lid"/>
</dbReference>
<dbReference type="OrthoDB" id="9784878at2"/>
<keyword evidence="4" id="KW-1185">Reference proteome</keyword>
<feature type="domain" description="Hda lid" evidence="2">
    <location>
        <begin position="160"/>
        <end position="224"/>
    </location>
</feature>
<evidence type="ECO:0000313" key="4">
    <source>
        <dbReference type="Proteomes" id="UP000287198"/>
    </source>
</evidence>
<evidence type="ECO:0000259" key="2">
    <source>
        <dbReference type="Pfam" id="PF22688"/>
    </source>
</evidence>
<dbReference type="InterPro" id="IPR027417">
    <property type="entry name" value="P-loop_NTPase"/>
</dbReference>
<dbReference type="SUPFAM" id="SSF52540">
    <property type="entry name" value="P-loop containing nucleoside triphosphate hydrolases"/>
    <property type="match status" value="1"/>
</dbReference>
<comment type="caution">
    <text evidence="3">The sequence shown here is derived from an EMBL/GenBank/DDBJ whole genome shotgun (WGS) entry which is preliminary data.</text>
</comment>
<reference evidence="4" key="1">
    <citation type="journal article" date="2018" name="Front. Microbiol.">
        <title>Genome-Based Analysis Reveals the Taxonomy and Diversity of the Family Idiomarinaceae.</title>
        <authorList>
            <person name="Liu Y."/>
            <person name="Lai Q."/>
            <person name="Shao Z."/>
        </authorList>
    </citation>
    <scope>NUCLEOTIDE SEQUENCE [LARGE SCALE GENOMIC DNA]</scope>
    <source>
        <strain evidence="4">BH195</strain>
    </source>
</reference>
<dbReference type="AlphaFoldDB" id="A0A432Y168"/>
<organism evidence="3 4">
    <name type="scientific">Pseudidiomarina halophila</name>
    <dbReference type="NCBI Taxonomy" id="1449799"/>
    <lineage>
        <taxon>Bacteria</taxon>
        <taxon>Pseudomonadati</taxon>
        <taxon>Pseudomonadota</taxon>
        <taxon>Gammaproteobacteria</taxon>
        <taxon>Alteromonadales</taxon>
        <taxon>Idiomarinaceae</taxon>
        <taxon>Pseudidiomarina</taxon>
    </lineage>
</organism>
<dbReference type="InterPro" id="IPR017788">
    <property type="entry name" value="Hda"/>
</dbReference>
<evidence type="ECO:0000259" key="1">
    <source>
        <dbReference type="Pfam" id="PF00308"/>
    </source>
</evidence>
<dbReference type="Pfam" id="PF22688">
    <property type="entry name" value="Hda_lid"/>
    <property type="match status" value="1"/>
</dbReference>
<dbReference type="Pfam" id="PF00308">
    <property type="entry name" value="Bac_DnaA"/>
    <property type="match status" value="1"/>
</dbReference>
<accession>A0A432Y168</accession>
<dbReference type="GO" id="GO:0032297">
    <property type="term" value="P:negative regulation of DNA-templated DNA replication initiation"/>
    <property type="evidence" value="ECO:0007669"/>
    <property type="project" value="InterPro"/>
</dbReference>
<dbReference type="Gene3D" id="3.40.50.300">
    <property type="entry name" value="P-loop containing nucleotide triphosphate hydrolases"/>
    <property type="match status" value="1"/>
</dbReference>
<dbReference type="EMBL" id="PIPW01000001">
    <property type="protein sequence ID" value="RUO54685.1"/>
    <property type="molecule type" value="Genomic_DNA"/>
</dbReference>
<dbReference type="PANTHER" id="PTHR30050">
    <property type="entry name" value="CHROMOSOMAL REPLICATION INITIATOR PROTEIN DNAA"/>
    <property type="match status" value="1"/>
</dbReference>
<dbReference type="Proteomes" id="UP000287198">
    <property type="component" value="Unassembled WGS sequence"/>
</dbReference>
<gene>
    <name evidence="3" type="primary">hda</name>
    <name evidence="3" type="ORF">CWI69_04550</name>
</gene>
<dbReference type="PANTHER" id="PTHR30050:SF5">
    <property type="entry name" value="DNAA REGULATORY INACTIVATOR HDA"/>
    <property type="match status" value="1"/>
</dbReference>
<feature type="domain" description="Chromosomal replication initiator protein DnaA ATPAse" evidence="1">
    <location>
        <begin position="17"/>
        <end position="153"/>
    </location>
</feature>
<protein>
    <submittedName>
        <fullName evidence="3">DnaA regulatory inactivator Hda</fullName>
    </submittedName>
</protein>
<evidence type="ECO:0000313" key="3">
    <source>
        <dbReference type="EMBL" id="RUO54685.1"/>
    </source>
</evidence>
<sequence length="226" mass="24874">MTLQQLPLNVQLPANETFATLVTGPNDEAVNLARTGSQPLVYLWGRRGVGKSHLLHATCAAAQQQVMYLPLAELRDTVSAQVLRGLELYPWLCLDDIDAVVDDETWCFELFALLNRVRDAQAGRVLVTASCSPAQLTAAYPDVQSRLSWGVVVQVHALDDADKVRALQVRARAMGLELRSDTALFMVQRLGRDLVSLIDCLQRLDKASIAAQRKLTIPFVKAVLAI</sequence>